<accession>A0A8H4J3B4</accession>
<dbReference type="EMBL" id="WWBZ02000010">
    <property type="protein sequence ID" value="KAF4311348.1"/>
    <property type="molecule type" value="Genomic_DNA"/>
</dbReference>
<comment type="caution">
    <text evidence="3">The sequence shown here is derived from an EMBL/GenBank/DDBJ whole genome shotgun (WGS) entry which is preliminary data.</text>
</comment>
<keyword evidence="4" id="KW-1185">Reference proteome</keyword>
<sequence>MLRVTLPDRLAAVAWQCPHSADRPLFLDGPDVRFSASINSNTPAATLRLRVSVSLKATPRLKTPIYAFVLPNGLRGIERESFVPDHIRNALGPGIVGLRFRMEQPVVMVAPASTSEGPLAPKNKAAGHVLSLLESLAQTIEMTVYLSTRHGHKAALDVLCSSSASAWAATRWPAAPSIADLRSMYQGRGGIVLPADLTVPPRGEQHTDSPPSYDELALSAPSPPRPPPPKRRRVEEEDGRVQQLMTDVLTREKGALRDEIAKELLSDDSFCDRVLETRWERLRELVADEVRAQRAAERRQDAAEAKAAVSRNMQGLEERLLAQIEERLVDFREEVGDDRADDYDRMGDLVDVKLEEQVLNMKDELNDYVTEQIKDVEDRIRNEIDGTIITLSL</sequence>
<reference evidence="3" key="1">
    <citation type="submission" date="2020-04" db="EMBL/GenBank/DDBJ databases">
        <title>Genome Assembly and Annotation of Botryosphaeria dothidea sdau 11-99, a Latent Pathogen of Apple Fruit Ring Rot in China.</title>
        <authorList>
            <person name="Yu C."/>
            <person name="Diao Y."/>
            <person name="Lu Q."/>
            <person name="Zhao J."/>
            <person name="Cui S."/>
            <person name="Peng C."/>
            <person name="He B."/>
            <person name="Liu H."/>
        </authorList>
    </citation>
    <scope>NUCLEOTIDE SEQUENCE [LARGE SCALE GENOMIC DNA]</scope>
    <source>
        <strain evidence="3">Sdau11-99</strain>
    </source>
</reference>
<dbReference type="Proteomes" id="UP000572817">
    <property type="component" value="Unassembled WGS sequence"/>
</dbReference>
<organism evidence="3 4">
    <name type="scientific">Botryosphaeria dothidea</name>
    <dbReference type="NCBI Taxonomy" id="55169"/>
    <lineage>
        <taxon>Eukaryota</taxon>
        <taxon>Fungi</taxon>
        <taxon>Dikarya</taxon>
        <taxon>Ascomycota</taxon>
        <taxon>Pezizomycotina</taxon>
        <taxon>Dothideomycetes</taxon>
        <taxon>Dothideomycetes incertae sedis</taxon>
        <taxon>Botryosphaeriales</taxon>
        <taxon>Botryosphaeriaceae</taxon>
        <taxon>Botryosphaeria</taxon>
    </lineage>
</organism>
<evidence type="ECO:0000256" key="1">
    <source>
        <dbReference type="SAM" id="Coils"/>
    </source>
</evidence>
<evidence type="ECO:0000313" key="4">
    <source>
        <dbReference type="Proteomes" id="UP000572817"/>
    </source>
</evidence>
<proteinExistence type="predicted"/>
<keyword evidence="1" id="KW-0175">Coiled coil</keyword>
<feature type="region of interest" description="Disordered" evidence="2">
    <location>
        <begin position="195"/>
        <end position="240"/>
    </location>
</feature>
<gene>
    <name evidence="3" type="ORF">GTA08_BOTSDO13062</name>
</gene>
<feature type="coiled-coil region" evidence="1">
    <location>
        <begin position="299"/>
        <end position="326"/>
    </location>
</feature>
<name>A0A8H4J3B4_9PEZI</name>
<evidence type="ECO:0000256" key="2">
    <source>
        <dbReference type="SAM" id="MobiDB-lite"/>
    </source>
</evidence>
<evidence type="ECO:0000313" key="3">
    <source>
        <dbReference type="EMBL" id="KAF4311348.1"/>
    </source>
</evidence>
<dbReference type="OrthoDB" id="3937833at2759"/>
<dbReference type="AlphaFoldDB" id="A0A8H4J3B4"/>
<protein>
    <submittedName>
        <fullName evidence="3">Uncharacterized protein</fullName>
    </submittedName>
</protein>